<dbReference type="SMART" id="SM00239">
    <property type="entry name" value="C2"/>
    <property type="match status" value="1"/>
</dbReference>
<proteinExistence type="predicted"/>
<dbReference type="EMBL" id="JANPWB010000006">
    <property type="protein sequence ID" value="KAJ1177745.1"/>
    <property type="molecule type" value="Genomic_DNA"/>
</dbReference>
<gene>
    <name evidence="3" type="ORF">NDU88_002997</name>
</gene>
<dbReference type="PANTHER" id="PTHR46291">
    <property type="entry name" value="C2 DOMAIN-CONTAINING PROTEIN"/>
    <property type="match status" value="1"/>
</dbReference>
<dbReference type="PANTHER" id="PTHR46291:SF1">
    <property type="entry name" value="C2 CALCIUM-DEPENDENT DOMAIN-CONTAINING PROTEIN 4D"/>
    <property type="match status" value="1"/>
</dbReference>
<feature type="compositionally biased region" description="Polar residues" evidence="1">
    <location>
        <begin position="325"/>
        <end position="338"/>
    </location>
</feature>
<evidence type="ECO:0000313" key="3">
    <source>
        <dbReference type="EMBL" id="KAJ1177745.1"/>
    </source>
</evidence>
<dbReference type="InterPro" id="IPR035892">
    <property type="entry name" value="C2_domain_sf"/>
</dbReference>
<comment type="caution">
    <text evidence="3">The sequence shown here is derived from an EMBL/GenBank/DDBJ whole genome shotgun (WGS) entry which is preliminary data.</text>
</comment>
<reference evidence="3" key="1">
    <citation type="journal article" date="2022" name="bioRxiv">
        <title>Sequencing and chromosome-scale assembly of the giantPleurodeles waltlgenome.</title>
        <authorList>
            <person name="Brown T."/>
            <person name="Elewa A."/>
            <person name="Iarovenko S."/>
            <person name="Subramanian E."/>
            <person name="Araus A.J."/>
            <person name="Petzold A."/>
            <person name="Susuki M."/>
            <person name="Suzuki K.-i.T."/>
            <person name="Hayashi T."/>
            <person name="Toyoda A."/>
            <person name="Oliveira C."/>
            <person name="Osipova E."/>
            <person name="Leigh N.D."/>
            <person name="Simon A."/>
            <person name="Yun M.H."/>
        </authorList>
    </citation>
    <scope>NUCLEOTIDE SEQUENCE</scope>
    <source>
        <strain evidence="3">20211129_DDA</strain>
        <tissue evidence="3">Liver</tissue>
    </source>
</reference>
<feature type="region of interest" description="Disordered" evidence="1">
    <location>
        <begin position="300"/>
        <end position="338"/>
    </location>
</feature>
<evidence type="ECO:0000313" key="4">
    <source>
        <dbReference type="Proteomes" id="UP001066276"/>
    </source>
</evidence>
<sequence>MFFVVSDESAADPSHCHPALMRLLERLGLNVEQSGRSFSFLFVDPGQAMRGKDRQYTNRQRKGSDCPYVLTPDKIPEFCIPPKLAPHPRTSTAPHHRSTPNLYVCSPSLRRSTPNLRAATLEPRGTHGGPDLPRLSLPFTQQHIIQIESAEELPFDMSCSDDESTNADPQSQAALSLPHLPKTHTSYGFCTLLESPNTRRKESIFHNDPLGAYGLLGLLPRSRSNTFCKGDSLPSGVSAAARLSPHYMHRQGAWDSDTTSSTESSPFSSPLLSRSPTKSNSLFKALSQDRLFSKAFNHRFGRPRTTSSSTDEGSSTDTSPYTPRRVSNSVEDSTVSQRGSISRSKFSMDLGYSRERFVGENTAFLDRGGVLRLSAEYCPDNERLRIRLISAEGLYDSSTDPKLISCCISLCLLPGKAQKQKSTIIRKSRNPIFNEDFFFVGISERDLYTRSLKFKAVNKTSSLKRDNVLGETELVLLNILSL</sequence>
<organism evidence="3 4">
    <name type="scientific">Pleurodeles waltl</name>
    <name type="common">Iberian ribbed newt</name>
    <dbReference type="NCBI Taxonomy" id="8319"/>
    <lineage>
        <taxon>Eukaryota</taxon>
        <taxon>Metazoa</taxon>
        <taxon>Chordata</taxon>
        <taxon>Craniata</taxon>
        <taxon>Vertebrata</taxon>
        <taxon>Euteleostomi</taxon>
        <taxon>Amphibia</taxon>
        <taxon>Batrachia</taxon>
        <taxon>Caudata</taxon>
        <taxon>Salamandroidea</taxon>
        <taxon>Salamandridae</taxon>
        <taxon>Pleurodelinae</taxon>
        <taxon>Pleurodeles</taxon>
    </lineage>
</organism>
<dbReference type="PROSITE" id="PS50004">
    <property type="entry name" value="C2"/>
    <property type="match status" value="1"/>
</dbReference>
<evidence type="ECO:0000259" key="2">
    <source>
        <dbReference type="PROSITE" id="PS50004"/>
    </source>
</evidence>
<dbReference type="InterPro" id="IPR000008">
    <property type="entry name" value="C2_dom"/>
</dbReference>
<dbReference type="AlphaFoldDB" id="A0AAV7TM60"/>
<dbReference type="InterPro" id="IPR043549">
    <property type="entry name" value="C2C4C/C2C4D"/>
</dbReference>
<dbReference type="Gene3D" id="2.60.40.150">
    <property type="entry name" value="C2 domain"/>
    <property type="match status" value="1"/>
</dbReference>
<accession>A0AAV7TM60</accession>
<protein>
    <recommendedName>
        <fullName evidence="2">C2 domain-containing protein</fullName>
    </recommendedName>
</protein>
<feature type="domain" description="C2" evidence="2">
    <location>
        <begin position="367"/>
        <end position="482"/>
    </location>
</feature>
<evidence type="ECO:0000256" key="1">
    <source>
        <dbReference type="SAM" id="MobiDB-lite"/>
    </source>
</evidence>
<dbReference type="Pfam" id="PF00168">
    <property type="entry name" value="C2"/>
    <property type="match status" value="1"/>
</dbReference>
<feature type="compositionally biased region" description="Low complexity" evidence="1">
    <location>
        <begin position="305"/>
        <end position="319"/>
    </location>
</feature>
<feature type="region of interest" description="Disordered" evidence="1">
    <location>
        <begin position="251"/>
        <end position="277"/>
    </location>
</feature>
<keyword evidence="4" id="KW-1185">Reference proteome</keyword>
<feature type="compositionally biased region" description="Low complexity" evidence="1">
    <location>
        <begin position="256"/>
        <end position="277"/>
    </location>
</feature>
<name>A0AAV7TM60_PLEWA</name>
<dbReference type="SUPFAM" id="SSF49562">
    <property type="entry name" value="C2 domain (Calcium/lipid-binding domain, CaLB)"/>
    <property type="match status" value="1"/>
</dbReference>
<dbReference type="Proteomes" id="UP001066276">
    <property type="component" value="Chromosome 3_2"/>
</dbReference>